<organism evidence="1 2">
    <name type="scientific">Diploptera punctata</name>
    <name type="common">Pacific beetle cockroach</name>
    <dbReference type="NCBI Taxonomy" id="6984"/>
    <lineage>
        <taxon>Eukaryota</taxon>
        <taxon>Metazoa</taxon>
        <taxon>Ecdysozoa</taxon>
        <taxon>Arthropoda</taxon>
        <taxon>Hexapoda</taxon>
        <taxon>Insecta</taxon>
        <taxon>Pterygota</taxon>
        <taxon>Neoptera</taxon>
        <taxon>Polyneoptera</taxon>
        <taxon>Dictyoptera</taxon>
        <taxon>Blattodea</taxon>
        <taxon>Blaberoidea</taxon>
        <taxon>Blaberidae</taxon>
        <taxon>Diplopterinae</taxon>
        <taxon>Diploptera</taxon>
    </lineage>
</organism>
<reference evidence="1" key="1">
    <citation type="journal article" date="2023" name="IScience">
        <title>Live-bearing cockroach genome reveals convergent evolutionary mechanisms linked to viviparity in insects and beyond.</title>
        <authorList>
            <person name="Fouks B."/>
            <person name="Harrison M.C."/>
            <person name="Mikhailova A.A."/>
            <person name="Marchal E."/>
            <person name="English S."/>
            <person name="Carruthers M."/>
            <person name="Jennings E.C."/>
            <person name="Chiamaka E.L."/>
            <person name="Frigard R.A."/>
            <person name="Pippel M."/>
            <person name="Attardo G.M."/>
            <person name="Benoit J.B."/>
            <person name="Bornberg-Bauer E."/>
            <person name="Tobe S.S."/>
        </authorList>
    </citation>
    <scope>NUCLEOTIDE SEQUENCE</scope>
    <source>
        <strain evidence="1">Stay&amp;Tobe</strain>
    </source>
</reference>
<protein>
    <submittedName>
        <fullName evidence="1">Uncharacterized protein</fullName>
    </submittedName>
</protein>
<dbReference type="Proteomes" id="UP001233999">
    <property type="component" value="Unassembled WGS sequence"/>
</dbReference>
<keyword evidence="2" id="KW-1185">Reference proteome</keyword>
<name>A0AAD8AEL7_DIPPU</name>
<feature type="non-terminal residue" evidence="1">
    <location>
        <position position="1"/>
    </location>
</feature>
<sequence length="91" mass="10392">SSEVRRQHHLSLIEATGGISKQCLENQVQENLNRENLTKVSTLLLQARHDITIQRLLDDDENPNCQQVRRKTRNIMTSALPHKPPSIFIPG</sequence>
<comment type="caution">
    <text evidence="1">The sequence shown here is derived from an EMBL/GenBank/DDBJ whole genome shotgun (WGS) entry which is preliminary data.</text>
</comment>
<evidence type="ECO:0000313" key="1">
    <source>
        <dbReference type="EMBL" id="KAJ9597300.1"/>
    </source>
</evidence>
<gene>
    <name evidence="1" type="ORF">L9F63_011821</name>
</gene>
<feature type="non-terminal residue" evidence="1">
    <location>
        <position position="91"/>
    </location>
</feature>
<dbReference type="EMBL" id="JASPKZ010001618">
    <property type="protein sequence ID" value="KAJ9597300.1"/>
    <property type="molecule type" value="Genomic_DNA"/>
</dbReference>
<reference evidence="1" key="2">
    <citation type="submission" date="2023-05" db="EMBL/GenBank/DDBJ databases">
        <authorList>
            <person name="Fouks B."/>
        </authorList>
    </citation>
    <scope>NUCLEOTIDE SEQUENCE</scope>
    <source>
        <strain evidence="1">Stay&amp;Tobe</strain>
        <tissue evidence="1">Testes</tissue>
    </source>
</reference>
<proteinExistence type="predicted"/>
<dbReference type="AlphaFoldDB" id="A0AAD8AEL7"/>
<evidence type="ECO:0000313" key="2">
    <source>
        <dbReference type="Proteomes" id="UP001233999"/>
    </source>
</evidence>
<accession>A0AAD8AEL7</accession>